<evidence type="ECO:0000313" key="2">
    <source>
        <dbReference type="EMBL" id="OQR69664.1"/>
    </source>
</evidence>
<protein>
    <submittedName>
        <fullName evidence="2">Uncharacterized protein</fullName>
    </submittedName>
</protein>
<dbReference type="InParanoid" id="A0A1V9X803"/>
<gene>
    <name evidence="2" type="ORF">BIW11_12121</name>
</gene>
<organism evidence="2 3">
    <name type="scientific">Tropilaelaps mercedesae</name>
    <dbReference type="NCBI Taxonomy" id="418985"/>
    <lineage>
        <taxon>Eukaryota</taxon>
        <taxon>Metazoa</taxon>
        <taxon>Ecdysozoa</taxon>
        <taxon>Arthropoda</taxon>
        <taxon>Chelicerata</taxon>
        <taxon>Arachnida</taxon>
        <taxon>Acari</taxon>
        <taxon>Parasitiformes</taxon>
        <taxon>Mesostigmata</taxon>
        <taxon>Gamasina</taxon>
        <taxon>Dermanyssoidea</taxon>
        <taxon>Laelapidae</taxon>
        <taxon>Tropilaelaps</taxon>
    </lineage>
</organism>
<evidence type="ECO:0000256" key="1">
    <source>
        <dbReference type="SAM" id="SignalP"/>
    </source>
</evidence>
<accession>A0A1V9X803</accession>
<keyword evidence="3" id="KW-1185">Reference proteome</keyword>
<comment type="caution">
    <text evidence="2">The sequence shown here is derived from an EMBL/GenBank/DDBJ whole genome shotgun (WGS) entry which is preliminary data.</text>
</comment>
<dbReference type="Proteomes" id="UP000192247">
    <property type="component" value="Unassembled WGS sequence"/>
</dbReference>
<sequence>MKTTQVISFGLLMAPLFVRASLADGVKQSSIPPHIDISSSCAKELNSTKINFVLRKVPQIITDESTDFRDISQAGNDDPEIEEMFLKHMARLSPGTLARVVDRIAQVANLQEPSEEIAI</sequence>
<feature type="chain" id="PRO_5012280420" evidence="1">
    <location>
        <begin position="24"/>
        <end position="119"/>
    </location>
</feature>
<feature type="signal peptide" evidence="1">
    <location>
        <begin position="1"/>
        <end position="23"/>
    </location>
</feature>
<dbReference type="AlphaFoldDB" id="A0A1V9X803"/>
<dbReference type="EMBL" id="MNPL01020209">
    <property type="protein sequence ID" value="OQR69664.1"/>
    <property type="molecule type" value="Genomic_DNA"/>
</dbReference>
<proteinExistence type="predicted"/>
<evidence type="ECO:0000313" key="3">
    <source>
        <dbReference type="Proteomes" id="UP000192247"/>
    </source>
</evidence>
<name>A0A1V9X803_9ACAR</name>
<keyword evidence="1" id="KW-0732">Signal</keyword>
<reference evidence="2 3" key="1">
    <citation type="journal article" date="2017" name="Gigascience">
        <title>Draft genome of the honey bee ectoparasitic mite, Tropilaelaps mercedesae, is shaped by the parasitic life history.</title>
        <authorList>
            <person name="Dong X."/>
            <person name="Armstrong S.D."/>
            <person name="Xia D."/>
            <person name="Makepeace B.L."/>
            <person name="Darby A.C."/>
            <person name="Kadowaki T."/>
        </authorList>
    </citation>
    <scope>NUCLEOTIDE SEQUENCE [LARGE SCALE GENOMIC DNA]</scope>
    <source>
        <strain evidence="2">Wuxi-XJTLU</strain>
    </source>
</reference>